<sequence length="243" mass="27742">MEDIDRLFRRAQPSMSESKKVRHIMGVVIEESSAGLIRNTPAAHAEFHEEATAMKRALQQRASASRKLIIALMKKDLQKMQVTASPVVRALCPLDDHTTKEIQHEQERPHTDSRKMIFHFLTYWCNREPERCVEDTNRFVADMLGVGETSVFRPKVKNAVAVDNGDFKLSTLDVFLRDKIKQITAQDWRKTIELVINVEAKFRLDTAGSEHIQPLIIVQLDEYDTDESEEGRKLSGTEPLGEA</sequence>
<reference evidence="1" key="1">
    <citation type="journal article" date="2020" name="Cell">
        <title>Large-Scale Comparative Analyses of Tick Genomes Elucidate Their Genetic Diversity and Vector Capacities.</title>
        <authorList>
            <consortium name="Tick Genome and Microbiome Consortium (TIGMIC)"/>
            <person name="Jia N."/>
            <person name="Wang J."/>
            <person name="Shi W."/>
            <person name="Du L."/>
            <person name="Sun Y."/>
            <person name="Zhan W."/>
            <person name="Jiang J.F."/>
            <person name="Wang Q."/>
            <person name="Zhang B."/>
            <person name="Ji P."/>
            <person name="Bell-Sakyi L."/>
            <person name="Cui X.M."/>
            <person name="Yuan T.T."/>
            <person name="Jiang B.G."/>
            <person name="Yang W.F."/>
            <person name="Lam T.T."/>
            <person name="Chang Q.C."/>
            <person name="Ding S.J."/>
            <person name="Wang X.J."/>
            <person name="Zhu J.G."/>
            <person name="Ruan X.D."/>
            <person name="Zhao L."/>
            <person name="Wei J.T."/>
            <person name="Ye R.Z."/>
            <person name="Que T.C."/>
            <person name="Du C.H."/>
            <person name="Zhou Y.H."/>
            <person name="Cheng J.X."/>
            <person name="Dai P.F."/>
            <person name="Guo W.B."/>
            <person name="Han X.H."/>
            <person name="Huang E.J."/>
            <person name="Li L.F."/>
            <person name="Wei W."/>
            <person name="Gao Y.C."/>
            <person name="Liu J.Z."/>
            <person name="Shao H.Z."/>
            <person name="Wang X."/>
            <person name="Wang C.C."/>
            <person name="Yang T.C."/>
            <person name="Huo Q.B."/>
            <person name="Li W."/>
            <person name="Chen H.Y."/>
            <person name="Chen S.E."/>
            <person name="Zhou L.G."/>
            <person name="Ni X.B."/>
            <person name="Tian J.H."/>
            <person name="Sheng Y."/>
            <person name="Liu T."/>
            <person name="Pan Y.S."/>
            <person name="Xia L.Y."/>
            <person name="Li J."/>
            <person name="Zhao F."/>
            <person name="Cao W.C."/>
        </authorList>
    </citation>
    <scope>NUCLEOTIDE SEQUENCE</scope>
    <source>
        <strain evidence="1">Rmic-2018</strain>
    </source>
</reference>
<accession>A0A9J6EIH7</accession>
<dbReference type="VEuPathDB" id="VectorBase:LOC119169932"/>
<keyword evidence="2" id="KW-1185">Reference proteome</keyword>
<protein>
    <submittedName>
        <fullName evidence="1">Uncharacterized protein</fullName>
    </submittedName>
</protein>
<dbReference type="Proteomes" id="UP000821866">
    <property type="component" value="Chromosome 2"/>
</dbReference>
<evidence type="ECO:0000313" key="2">
    <source>
        <dbReference type="Proteomes" id="UP000821866"/>
    </source>
</evidence>
<proteinExistence type="predicted"/>
<dbReference type="AlphaFoldDB" id="A0A9J6EIH7"/>
<evidence type="ECO:0000313" key="1">
    <source>
        <dbReference type="EMBL" id="KAH8033948.1"/>
    </source>
</evidence>
<comment type="caution">
    <text evidence="1">The sequence shown here is derived from an EMBL/GenBank/DDBJ whole genome shotgun (WGS) entry which is preliminary data.</text>
</comment>
<reference evidence="1" key="2">
    <citation type="submission" date="2021-09" db="EMBL/GenBank/DDBJ databases">
        <authorList>
            <person name="Jia N."/>
            <person name="Wang J."/>
            <person name="Shi W."/>
            <person name="Du L."/>
            <person name="Sun Y."/>
            <person name="Zhan W."/>
            <person name="Jiang J."/>
            <person name="Wang Q."/>
            <person name="Zhang B."/>
            <person name="Ji P."/>
            <person name="Sakyi L.B."/>
            <person name="Cui X."/>
            <person name="Yuan T."/>
            <person name="Jiang B."/>
            <person name="Yang W."/>
            <person name="Lam T.T.-Y."/>
            <person name="Chang Q."/>
            <person name="Ding S."/>
            <person name="Wang X."/>
            <person name="Zhu J."/>
            <person name="Ruan X."/>
            <person name="Zhao L."/>
            <person name="Wei J."/>
            <person name="Que T."/>
            <person name="Du C."/>
            <person name="Cheng J."/>
            <person name="Dai P."/>
            <person name="Han X."/>
            <person name="Huang E."/>
            <person name="Gao Y."/>
            <person name="Liu J."/>
            <person name="Shao H."/>
            <person name="Ye R."/>
            <person name="Li L."/>
            <person name="Wei W."/>
            <person name="Wang X."/>
            <person name="Wang C."/>
            <person name="Huo Q."/>
            <person name="Li W."/>
            <person name="Guo W."/>
            <person name="Chen H."/>
            <person name="Chen S."/>
            <person name="Zhou L."/>
            <person name="Zhou L."/>
            <person name="Ni X."/>
            <person name="Tian J."/>
            <person name="Zhou Y."/>
            <person name="Sheng Y."/>
            <person name="Liu T."/>
            <person name="Pan Y."/>
            <person name="Xia L."/>
            <person name="Li J."/>
            <person name="Zhao F."/>
            <person name="Cao W."/>
        </authorList>
    </citation>
    <scope>NUCLEOTIDE SEQUENCE</scope>
    <source>
        <strain evidence="1">Rmic-2018</strain>
        <tissue evidence="1">Larvae</tissue>
    </source>
</reference>
<gene>
    <name evidence="1" type="ORF">HPB51_018103</name>
</gene>
<dbReference type="EMBL" id="JABSTU010000004">
    <property type="protein sequence ID" value="KAH8033948.1"/>
    <property type="molecule type" value="Genomic_DNA"/>
</dbReference>
<name>A0A9J6EIH7_RHIMP</name>
<organism evidence="1 2">
    <name type="scientific">Rhipicephalus microplus</name>
    <name type="common">Cattle tick</name>
    <name type="synonym">Boophilus microplus</name>
    <dbReference type="NCBI Taxonomy" id="6941"/>
    <lineage>
        <taxon>Eukaryota</taxon>
        <taxon>Metazoa</taxon>
        <taxon>Ecdysozoa</taxon>
        <taxon>Arthropoda</taxon>
        <taxon>Chelicerata</taxon>
        <taxon>Arachnida</taxon>
        <taxon>Acari</taxon>
        <taxon>Parasitiformes</taxon>
        <taxon>Ixodida</taxon>
        <taxon>Ixodoidea</taxon>
        <taxon>Ixodidae</taxon>
        <taxon>Rhipicephalinae</taxon>
        <taxon>Rhipicephalus</taxon>
        <taxon>Boophilus</taxon>
    </lineage>
</organism>